<gene>
    <name evidence="2" type="ORF">SAMN05192534_1109</name>
</gene>
<evidence type="ECO:0000313" key="3">
    <source>
        <dbReference type="Proteomes" id="UP000199163"/>
    </source>
</evidence>
<evidence type="ECO:0000256" key="1">
    <source>
        <dbReference type="SAM" id="MobiDB-lite"/>
    </source>
</evidence>
<name>A0A1G8EPF8_9BACI</name>
<evidence type="ECO:0000313" key="2">
    <source>
        <dbReference type="EMBL" id="SDH71766.1"/>
    </source>
</evidence>
<dbReference type="AlphaFoldDB" id="A0A1G8EPF8"/>
<sequence length="43" mass="5061">MKNKERHKRKKKREVLKDLLRKNLKDWNKLPTPNGSASSKTSA</sequence>
<dbReference type="Proteomes" id="UP000199163">
    <property type="component" value="Unassembled WGS sequence"/>
</dbReference>
<keyword evidence="3" id="KW-1185">Reference proteome</keyword>
<feature type="region of interest" description="Disordered" evidence="1">
    <location>
        <begin position="20"/>
        <end position="43"/>
    </location>
</feature>
<proteinExistence type="predicted"/>
<dbReference type="EMBL" id="FNDK01000010">
    <property type="protein sequence ID" value="SDH71766.1"/>
    <property type="molecule type" value="Genomic_DNA"/>
</dbReference>
<protein>
    <submittedName>
        <fullName evidence="2">Uncharacterized protein</fullName>
    </submittedName>
</protein>
<feature type="compositionally biased region" description="Polar residues" evidence="1">
    <location>
        <begin position="31"/>
        <end position="43"/>
    </location>
</feature>
<organism evidence="2 3">
    <name type="scientific">Alteribacillus persepolensis</name>
    <dbReference type="NCBI Taxonomy" id="568899"/>
    <lineage>
        <taxon>Bacteria</taxon>
        <taxon>Bacillati</taxon>
        <taxon>Bacillota</taxon>
        <taxon>Bacilli</taxon>
        <taxon>Bacillales</taxon>
        <taxon>Bacillaceae</taxon>
        <taxon>Alteribacillus</taxon>
    </lineage>
</organism>
<dbReference type="RefSeq" id="WP_281242350.1">
    <property type="nucleotide sequence ID" value="NZ_FNDK01000010.1"/>
</dbReference>
<reference evidence="2 3" key="1">
    <citation type="submission" date="2016-10" db="EMBL/GenBank/DDBJ databases">
        <authorList>
            <person name="de Groot N.N."/>
        </authorList>
    </citation>
    <scope>NUCLEOTIDE SEQUENCE [LARGE SCALE GENOMIC DNA]</scope>
    <source>
        <strain evidence="2 3">DSM 21632</strain>
    </source>
</reference>
<accession>A0A1G8EPF8</accession>